<dbReference type="OrthoDB" id="4062651at2759"/>
<dbReference type="InterPro" id="IPR008271">
    <property type="entry name" value="Ser/Thr_kinase_AS"/>
</dbReference>
<dbReference type="GO" id="GO:0004674">
    <property type="term" value="F:protein serine/threonine kinase activity"/>
    <property type="evidence" value="ECO:0007669"/>
    <property type="project" value="TreeGrafter"/>
</dbReference>
<dbReference type="AlphaFoldDB" id="A0A8S1RXN3"/>
<dbReference type="GO" id="GO:0005737">
    <property type="term" value="C:cytoplasm"/>
    <property type="evidence" value="ECO:0007669"/>
    <property type="project" value="TreeGrafter"/>
</dbReference>
<dbReference type="GO" id="GO:0044773">
    <property type="term" value="P:mitotic DNA damage checkpoint signaling"/>
    <property type="evidence" value="ECO:0007669"/>
    <property type="project" value="TreeGrafter"/>
</dbReference>
<comment type="caution">
    <text evidence="3">The sequence shown here is derived from an EMBL/GenBank/DDBJ whole genome shotgun (WGS) entry which is preliminary data.</text>
</comment>
<name>A0A8S1RXN3_9CILI</name>
<evidence type="ECO:0000259" key="2">
    <source>
        <dbReference type="PROSITE" id="PS50011"/>
    </source>
</evidence>
<feature type="chain" id="PRO_5035722754" description="Protein kinase domain-containing protein" evidence="1">
    <location>
        <begin position="24"/>
        <end position="318"/>
    </location>
</feature>
<dbReference type="EMBL" id="CAJJDO010000001">
    <property type="protein sequence ID" value="CAD8132160.1"/>
    <property type="molecule type" value="Genomic_DNA"/>
</dbReference>
<feature type="signal peptide" evidence="1">
    <location>
        <begin position="1"/>
        <end position="23"/>
    </location>
</feature>
<dbReference type="PANTHER" id="PTHR44167:SF24">
    <property type="entry name" value="SERINE_THREONINE-PROTEIN KINASE CHK2"/>
    <property type="match status" value="1"/>
</dbReference>
<dbReference type="PROSITE" id="PS50011">
    <property type="entry name" value="PROTEIN_KINASE_DOM"/>
    <property type="match status" value="1"/>
</dbReference>
<dbReference type="PROSITE" id="PS00108">
    <property type="entry name" value="PROTEIN_KINASE_ST"/>
    <property type="match status" value="1"/>
</dbReference>
<keyword evidence="1" id="KW-0732">Signal</keyword>
<accession>A0A8S1RXN3</accession>
<reference evidence="3" key="1">
    <citation type="submission" date="2021-01" db="EMBL/GenBank/DDBJ databases">
        <authorList>
            <consortium name="Genoscope - CEA"/>
            <person name="William W."/>
        </authorList>
    </citation>
    <scope>NUCLEOTIDE SEQUENCE</scope>
</reference>
<evidence type="ECO:0000313" key="4">
    <source>
        <dbReference type="Proteomes" id="UP000689195"/>
    </source>
</evidence>
<evidence type="ECO:0000256" key="1">
    <source>
        <dbReference type="SAM" id="SignalP"/>
    </source>
</evidence>
<dbReference type="Proteomes" id="UP000689195">
    <property type="component" value="Unassembled WGS sequence"/>
</dbReference>
<dbReference type="SMART" id="SM00220">
    <property type="entry name" value="S_TKc"/>
    <property type="match status" value="1"/>
</dbReference>
<evidence type="ECO:0000313" key="3">
    <source>
        <dbReference type="EMBL" id="CAD8132160.1"/>
    </source>
</evidence>
<dbReference type="InterPro" id="IPR000719">
    <property type="entry name" value="Prot_kinase_dom"/>
</dbReference>
<dbReference type="GO" id="GO:0005524">
    <property type="term" value="F:ATP binding"/>
    <property type="evidence" value="ECO:0007669"/>
    <property type="project" value="InterPro"/>
</dbReference>
<feature type="domain" description="Protein kinase" evidence="2">
    <location>
        <begin position="1"/>
        <end position="227"/>
    </location>
</feature>
<proteinExistence type="predicted"/>
<dbReference type="PANTHER" id="PTHR44167">
    <property type="entry name" value="OVARIAN-SPECIFIC SERINE/THREONINE-PROTEIN KINASE LOK-RELATED"/>
    <property type="match status" value="1"/>
</dbReference>
<gene>
    <name evidence="3" type="ORF">PPENT_87.1.T0010472</name>
</gene>
<dbReference type="GO" id="GO:0005634">
    <property type="term" value="C:nucleus"/>
    <property type="evidence" value="ECO:0007669"/>
    <property type="project" value="TreeGrafter"/>
</dbReference>
<organism evidence="3 4">
    <name type="scientific">Paramecium pentaurelia</name>
    <dbReference type="NCBI Taxonomy" id="43138"/>
    <lineage>
        <taxon>Eukaryota</taxon>
        <taxon>Sar</taxon>
        <taxon>Alveolata</taxon>
        <taxon>Ciliophora</taxon>
        <taxon>Intramacronucleata</taxon>
        <taxon>Oligohymenophorea</taxon>
        <taxon>Peniculida</taxon>
        <taxon>Parameciidae</taxon>
        <taxon>Paramecium</taxon>
    </lineage>
</organism>
<keyword evidence="4" id="KW-1185">Reference proteome</keyword>
<protein>
    <recommendedName>
        <fullName evidence="2">Protein kinase domain-containing protein</fullName>
    </recommendedName>
</protein>
<dbReference type="Pfam" id="PF00069">
    <property type="entry name" value="Pkinase"/>
    <property type="match status" value="1"/>
</dbReference>
<sequence>MIFHMNYIMYIFKLIKILQIIQAENLDNCVKIFVIESHQDIGKIFVLEEYNEDGNLCNFIEQTINNFNIDLIIKCLIDIIKGLLQLSKYKYMHRDIKPQNIVFDGTKFKLIDFETSKCYGQDLTIYQSCIGTKTCIAPEIQLQLQYSSKCDIWSVGCVLYYILYKQFPFQNYDRGQILKYYQRNEMLKLPSNLNKELNDLLQQMLKPREIDRISINVLYFQLKMIKLLIKLKINDPEDNLVSFIDRIKFIIQSELDQDICKKIYTCFKAVLNQKVNSKNENYKTKQSLKIAVQEIIREFENEKIYLDLMKLIKQQIQE</sequence>